<dbReference type="PANTHER" id="PTHR46178">
    <property type="entry name" value="SEVEN TM RECEPTOR"/>
    <property type="match status" value="1"/>
</dbReference>
<feature type="non-terminal residue" evidence="2">
    <location>
        <position position="182"/>
    </location>
</feature>
<keyword evidence="1" id="KW-0472">Membrane</keyword>
<proteinExistence type="predicted"/>
<organism evidence="2 3">
    <name type="scientific">Trichostrongylus colubriformis</name>
    <name type="common">Black scour worm</name>
    <dbReference type="NCBI Taxonomy" id="6319"/>
    <lineage>
        <taxon>Eukaryota</taxon>
        <taxon>Metazoa</taxon>
        <taxon>Ecdysozoa</taxon>
        <taxon>Nematoda</taxon>
        <taxon>Chromadorea</taxon>
        <taxon>Rhabditida</taxon>
        <taxon>Rhabditina</taxon>
        <taxon>Rhabditomorpha</taxon>
        <taxon>Strongyloidea</taxon>
        <taxon>Trichostrongylidae</taxon>
        <taxon>Trichostrongylus</taxon>
    </lineage>
</organism>
<dbReference type="AlphaFoldDB" id="A0AAN8F0R8"/>
<dbReference type="Proteomes" id="UP001331761">
    <property type="component" value="Unassembled WGS sequence"/>
</dbReference>
<dbReference type="InterPro" id="IPR019428">
    <property type="entry name" value="7TM_GPCR_serpentine_rcpt_Str"/>
</dbReference>
<feature type="transmembrane region" description="Helical" evidence="1">
    <location>
        <begin position="150"/>
        <end position="170"/>
    </location>
</feature>
<feature type="transmembrane region" description="Helical" evidence="1">
    <location>
        <begin position="119"/>
        <end position="138"/>
    </location>
</feature>
<gene>
    <name evidence="2" type="ORF">GCK32_014427</name>
</gene>
<name>A0AAN8F0R8_TRICO</name>
<sequence length="182" mass="20899">MIQAVYWTCETISILSIAVNCYLLYVYWRCPLKAVHSYKYFFLLTAIYGIIFSSCLLLLVPVILFQGYSIIFVAIGPLHESSVGQLLMLLFCMAFISSLLIITNSFFHRYLQVCRVLIGYLYIQVILFHGYSIIFVAIGPLHESSVGQLLMLLFCMAFISSLLIITNSFFHRYLQVCRSVQL</sequence>
<feature type="transmembrane region" description="Helical" evidence="1">
    <location>
        <begin position="12"/>
        <end position="28"/>
    </location>
</feature>
<reference evidence="2 3" key="1">
    <citation type="submission" date="2019-10" db="EMBL/GenBank/DDBJ databases">
        <title>Assembly and Annotation for the nematode Trichostrongylus colubriformis.</title>
        <authorList>
            <person name="Martin J."/>
        </authorList>
    </citation>
    <scope>NUCLEOTIDE SEQUENCE [LARGE SCALE GENOMIC DNA]</scope>
    <source>
        <strain evidence="2">G859</strain>
        <tissue evidence="2">Whole worm</tissue>
    </source>
</reference>
<dbReference type="PANTHER" id="PTHR46178:SF9">
    <property type="entry name" value="SEVEN TM RECEPTOR"/>
    <property type="match status" value="1"/>
</dbReference>
<accession>A0AAN8F0R8</accession>
<keyword evidence="3" id="KW-1185">Reference proteome</keyword>
<evidence type="ECO:0000313" key="3">
    <source>
        <dbReference type="Proteomes" id="UP001331761"/>
    </source>
</evidence>
<comment type="caution">
    <text evidence="2">The sequence shown here is derived from an EMBL/GenBank/DDBJ whole genome shotgun (WGS) entry which is preliminary data.</text>
</comment>
<keyword evidence="1" id="KW-0812">Transmembrane</keyword>
<dbReference type="Pfam" id="PF10326">
    <property type="entry name" value="7TM_GPCR_Str"/>
    <property type="match status" value="1"/>
</dbReference>
<feature type="transmembrane region" description="Helical" evidence="1">
    <location>
        <begin position="86"/>
        <end position="107"/>
    </location>
</feature>
<protein>
    <submittedName>
        <fullName evidence="2">Uncharacterized protein</fullName>
    </submittedName>
</protein>
<evidence type="ECO:0000256" key="1">
    <source>
        <dbReference type="SAM" id="Phobius"/>
    </source>
</evidence>
<dbReference type="EMBL" id="WIXE01021410">
    <property type="protein sequence ID" value="KAK5968405.1"/>
    <property type="molecule type" value="Genomic_DNA"/>
</dbReference>
<feature type="transmembrane region" description="Helical" evidence="1">
    <location>
        <begin position="40"/>
        <end position="66"/>
    </location>
</feature>
<keyword evidence="1" id="KW-1133">Transmembrane helix</keyword>
<evidence type="ECO:0000313" key="2">
    <source>
        <dbReference type="EMBL" id="KAK5968405.1"/>
    </source>
</evidence>